<dbReference type="GO" id="GO:0005886">
    <property type="term" value="C:plasma membrane"/>
    <property type="evidence" value="ECO:0007669"/>
    <property type="project" value="UniProtKB-SubCell"/>
</dbReference>
<evidence type="ECO:0000256" key="2">
    <source>
        <dbReference type="ARBA" id="ARBA00022448"/>
    </source>
</evidence>
<reference evidence="13" key="1">
    <citation type="submission" date="2023-03" db="EMBL/GenBank/DDBJ databases">
        <title>Actinorhabdospora filicis NBRC 111898.</title>
        <authorList>
            <person name="Ichikawa N."/>
            <person name="Sato H."/>
            <person name="Tonouchi N."/>
        </authorList>
    </citation>
    <scope>NUCLEOTIDE SEQUENCE</scope>
    <source>
        <strain evidence="13">NBRC 111898</strain>
    </source>
</reference>
<dbReference type="InterPro" id="IPR039421">
    <property type="entry name" value="Type_1_exporter"/>
</dbReference>
<keyword evidence="5 10" id="KW-0812">Transmembrane</keyword>
<feature type="transmembrane region" description="Helical" evidence="10">
    <location>
        <begin position="257"/>
        <end position="281"/>
    </location>
</feature>
<feature type="transmembrane region" description="Helical" evidence="10">
    <location>
        <begin position="28"/>
        <end position="48"/>
    </location>
</feature>
<protein>
    <submittedName>
        <fullName evidence="13">Multidrug ABC transporter ATP-binding protein</fullName>
    </submittedName>
</protein>
<dbReference type="InterPro" id="IPR003439">
    <property type="entry name" value="ABC_transporter-like_ATP-bd"/>
</dbReference>
<proteinExistence type="predicted"/>
<dbReference type="GO" id="GO:0005524">
    <property type="term" value="F:ATP binding"/>
    <property type="evidence" value="ECO:0007669"/>
    <property type="project" value="UniProtKB-KW"/>
</dbReference>
<gene>
    <name evidence="13" type="ORF">Afil01_01510</name>
</gene>
<dbReference type="FunFam" id="3.40.50.300:FF:001001">
    <property type="entry name" value="Multidrug ABC transporter ATP-binding protein"/>
    <property type="match status" value="1"/>
</dbReference>
<dbReference type="SMART" id="SM00382">
    <property type="entry name" value="AAA"/>
    <property type="match status" value="1"/>
</dbReference>
<dbReference type="Proteomes" id="UP001165079">
    <property type="component" value="Unassembled WGS sequence"/>
</dbReference>
<evidence type="ECO:0000256" key="5">
    <source>
        <dbReference type="ARBA" id="ARBA00022692"/>
    </source>
</evidence>
<dbReference type="InterPro" id="IPR003593">
    <property type="entry name" value="AAA+_ATPase"/>
</dbReference>
<dbReference type="SUPFAM" id="SSF52540">
    <property type="entry name" value="P-loop containing nucleoside triphosphate hydrolases"/>
    <property type="match status" value="1"/>
</dbReference>
<dbReference type="InterPro" id="IPR011527">
    <property type="entry name" value="ABC1_TM_dom"/>
</dbReference>
<evidence type="ECO:0000256" key="4">
    <source>
        <dbReference type="ARBA" id="ARBA00022519"/>
    </source>
</evidence>
<dbReference type="AlphaFoldDB" id="A0A9W6SDP7"/>
<dbReference type="PANTHER" id="PTHR43394">
    <property type="entry name" value="ATP-DEPENDENT PERMEASE MDL1, MITOCHONDRIAL"/>
    <property type="match status" value="1"/>
</dbReference>
<evidence type="ECO:0000256" key="7">
    <source>
        <dbReference type="ARBA" id="ARBA00022840"/>
    </source>
</evidence>
<feature type="domain" description="ABC transporter" evidence="11">
    <location>
        <begin position="353"/>
        <end position="587"/>
    </location>
</feature>
<accession>A0A9W6SDP7</accession>
<dbReference type="PROSITE" id="PS00211">
    <property type="entry name" value="ABC_TRANSPORTER_1"/>
    <property type="match status" value="1"/>
</dbReference>
<dbReference type="SUPFAM" id="SSF90123">
    <property type="entry name" value="ABC transporter transmembrane region"/>
    <property type="match status" value="1"/>
</dbReference>
<keyword evidence="2" id="KW-0813">Transport</keyword>
<evidence type="ECO:0000259" key="11">
    <source>
        <dbReference type="PROSITE" id="PS50893"/>
    </source>
</evidence>
<feature type="transmembrane region" description="Helical" evidence="10">
    <location>
        <begin position="146"/>
        <end position="169"/>
    </location>
</feature>
<dbReference type="InterPro" id="IPR027417">
    <property type="entry name" value="P-loop_NTPase"/>
</dbReference>
<evidence type="ECO:0000256" key="9">
    <source>
        <dbReference type="ARBA" id="ARBA00023136"/>
    </source>
</evidence>
<dbReference type="CDD" id="cd07346">
    <property type="entry name" value="ABC_6TM_exporters"/>
    <property type="match status" value="1"/>
</dbReference>
<dbReference type="GO" id="GO:0016887">
    <property type="term" value="F:ATP hydrolysis activity"/>
    <property type="evidence" value="ECO:0007669"/>
    <property type="project" value="InterPro"/>
</dbReference>
<evidence type="ECO:0000256" key="8">
    <source>
        <dbReference type="ARBA" id="ARBA00022989"/>
    </source>
</evidence>
<keyword evidence="7 13" id="KW-0067">ATP-binding</keyword>
<dbReference type="Pfam" id="PF00664">
    <property type="entry name" value="ABC_membrane"/>
    <property type="match status" value="1"/>
</dbReference>
<dbReference type="Gene3D" id="1.20.1560.10">
    <property type="entry name" value="ABC transporter type 1, transmembrane domain"/>
    <property type="match status" value="1"/>
</dbReference>
<keyword evidence="9 10" id="KW-0472">Membrane</keyword>
<keyword evidence="8 10" id="KW-1133">Transmembrane helix</keyword>
<organism evidence="13 14">
    <name type="scientific">Actinorhabdospora filicis</name>
    <dbReference type="NCBI Taxonomy" id="1785913"/>
    <lineage>
        <taxon>Bacteria</taxon>
        <taxon>Bacillati</taxon>
        <taxon>Actinomycetota</taxon>
        <taxon>Actinomycetes</taxon>
        <taxon>Micromonosporales</taxon>
        <taxon>Micromonosporaceae</taxon>
        <taxon>Actinorhabdospora</taxon>
    </lineage>
</organism>
<feature type="domain" description="ABC transmembrane type-1" evidence="12">
    <location>
        <begin position="33"/>
        <end position="318"/>
    </location>
</feature>
<keyword evidence="3" id="KW-1003">Cell membrane</keyword>
<evidence type="ECO:0000256" key="1">
    <source>
        <dbReference type="ARBA" id="ARBA00004651"/>
    </source>
</evidence>
<dbReference type="PROSITE" id="PS50893">
    <property type="entry name" value="ABC_TRANSPORTER_2"/>
    <property type="match status" value="1"/>
</dbReference>
<keyword evidence="6" id="KW-0547">Nucleotide-binding</keyword>
<evidence type="ECO:0000313" key="13">
    <source>
        <dbReference type="EMBL" id="GLZ75344.1"/>
    </source>
</evidence>
<evidence type="ECO:0000313" key="14">
    <source>
        <dbReference type="Proteomes" id="UP001165079"/>
    </source>
</evidence>
<dbReference type="GO" id="GO:0015421">
    <property type="term" value="F:ABC-type oligopeptide transporter activity"/>
    <property type="evidence" value="ECO:0007669"/>
    <property type="project" value="TreeGrafter"/>
</dbReference>
<keyword evidence="14" id="KW-1185">Reference proteome</keyword>
<keyword evidence="4" id="KW-0997">Cell inner membrane</keyword>
<dbReference type="PANTHER" id="PTHR43394:SF1">
    <property type="entry name" value="ATP-BINDING CASSETTE SUB-FAMILY B MEMBER 10, MITOCHONDRIAL"/>
    <property type="match status" value="1"/>
</dbReference>
<dbReference type="InterPro" id="IPR017871">
    <property type="entry name" value="ABC_transporter-like_CS"/>
</dbReference>
<sequence>MTTVEAAVAAEQGSWHTFKRGLALSPELRSGLAGTLALAVVATAGRIVVPVAIQQGIDRGVVADGGPYPSVVATVALISLAVLTLTIAASYMMNVRLFTVSETALAGLRARAFRHVHDLSMLHQQSERRGTLTSRVTTDIDQISQFLQFGGIMLLISGGQVLIATVVMFTYSWQLALVVLVTFMPLIWIVRFLQRRLAAAYKKSRERVGTMLGGIAETVVGASVIRAYGVQERTEERLDGAIDGYRNAQFKALRRSVFSFSSGEITSGICLSGVVIVGVLLGVDRDISVGQFTAFLFLTTLFVQPVQMGTEILNDAQNAIAGWRRVLDVMDTEPDVADPGENGTDLAAGPVSVAFEGVHFAYPGGPEVLSAVNVDIPAQARIAVVGETGSGKTTFAKLLTRLMDPAQGDVKLSGVPLTGLRFASLRRRVVMVPQDGFLFDATVAENVRFARPEIGDAELYLAFTELGLADWVDGLPNGLDTAVGERGEALSVGERQLVALARAYVADPDLLVLDEATSAVDPATEVRLARALDAVTRGRTTVAIAHRLSTAEAADRVLVFDAGRIVQNGSHAELVAQADSVYAKLHASWVEQTRSN</sequence>
<evidence type="ECO:0000256" key="3">
    <source>
        <dbReference type="ARBA" id="ARBA00022475"/>
    </source>
</evidence>
<comment type="caution">
    <text evidence="13">The sequence shown here is derived from an EMBL/GenBank/DDBJ whole genome shotgun (WGS) entry which is preliminary data.</text>
</comment>
<feature type="transmembrane region" description="Helical" evidence="10">
    <location>
        <begin position="175"/>
        <end position="193"/>
    </location>
</feature>
<name>A0A9W6SDP7_9ACTN</name>
<comment type="subcellular location">
    <subcellularLocation>
        <location evidence="1">Cell membrane</location>
        <topology evidence="1">Multi-pass membrane protein</topology>
    </subcellularLocation>
</comment>
<evidence type="ECO:0000256" key="6">
    <source>
        <dbReference type="ARBA" id="ARBA00022741"/>
    </source>
</evidence>
<evidence type="ECO:0000259" key="12">
    <source>
        <dbReference type="PROSITE" id="PS50929"/>
    </source>
</evidence>
<dbReference type="InterPro" id="IPR036640">
    <property type="entry name" value="ABC1_TM_sf"/>
</dbReference>
<feature type="transmembrane region" description="Helical" evidence="10">
    <location>
        <begin position="68"/>
        <end position="91"/>
    </location>
</feature>
<dbReference type="PROSITE" id="PS50929">
    <property type="entry name" value="ABC_TM1F"/>
    <property type="match status" value="1"/>
</dbReference>
<dbReference type="EMBL" id="BSTX01000001">
    <property type="protein sequence ID" value="GLZ75344.1"/>
    <property type="molecule type" value="Genomic_DNA"/>
</dbReference>
<dbReference type="Gene3D" id="3.40.50.300">
    <property type="entry name" value="P-loop containing nucleotide triphosphate hydrolases"/>
    <property type="match status" value="1"/>
</dbReference>
<dbReference type="Pfam" id="PF00005">
    <property type="entry name" value="ABC_tran"/>
    <property type="match status" value="1"/>
</dbReference>
<evidence type="ECO:0000256" key="10">
    <source>
        <dbReference type="SAM" id="Phobius"/>
    </source>
</evidence>